<dbReference type="GeneID" id="20317905"/>
<evidence type="ECO:0000256" key="1">
    <source>
        <dbReference type="SAM" id="SignalP"/>
    </source>
</evidence>
<sequence length="93" mass="10490">MALVFMLIAVILNISYRILRREDPCHDGLDDDFTTLTQVCFFIATPLSLERPCSGSGVIIQVPWSSHHEPRTGKNSRLYNPPGLTLTDPFLYP</sequence>
<reference evidence="2 3" key="1">
    <citation type="submission" date="2013-11" db="EMBL/GenBank/DDBJ databases">
        <title>Opisthorchis viverrini - life in the bile duct.</title>
        <authorList>
            <person name="Young N.D."/>
            <person name="Nagarajan N."/>
            <person name="Lin S.J."/>
            <person name="Korhonen P.K."/>
            <person name="Jex A.R."/>
            <person name="Hall R.S."/>
            <person name="Safavi-Hemami H."/>
            <person name="Kaewkong W."/>
            <person name="Bertrand D."/>
            <person name="Gao S."/>
            <person name="Seet Q."/>
            <person name="Wongkham S."/>
            <person name="Teh B.T."/>
            <person name="Wongkham C."/>
            <person name="Intapan P.M."/>
            <person name="Maleewong W."/>
            <person name="Yang X."/>
            <person name="Hu M."/>
            <person name="Wang Z."/>
            <person name="Hofmann A."/>
            <person name="Sternberg P.W."/>
            <person name="Tan P."/>
            <person name="Wang J."/>
            <person name="Gasser R.B."/>
        </authorList>
    </citation>
    <scope>NUCLEOTIDE SEQUENCE [LARGE SCALE GENOMIC DNA]</scope>
</reference>
<protein>
    <recommendedName>
        <fullName evidence="4">Bestrophin homolog</fullName>
    </recommendedName>
</protein>
<dbReference type="RefSeq" id="XP_009166529.1">
    <property type="nucleotide sequence ID" value="XM_009168265.1"/>
</dbReference>
<evidence type="ECO:0000313" key="2">
    <source>
        <dbReference type="EMBL" id="KER29701.1"/>
    </source>
</evidence>
<evidence type="ECO:0000313" key="3">
    <source>
        <dbReference type="Proteomes" id="UP000054324"/>
    </source>
</evidence>
<evidence type="ECO:0008006" key="4">
    <source>
        <dbReference type="Google" id="ProtNLM"/>
    </source>
</evidence>
<keyword evidence="3" id="KW-1185">Reference proteome</keyword>
<dbReference type="KEGG" id="ovi:T265_03718"/>
<dbReference type="AlphaFoldDB" id="A0A074ZRK1"/>
<dbReference type="CTD" id="20317905"/>
<feature type="chain" id="PRO_5001704318" description="Bestrophin homolog" evidence="1">
    <location>
        <begin position="22"/>
        <end position="93"/>
    </location>
</feature>
<dbReference type="Proteomes" id="UP000054324">
    <property type="component" value="Unassembled WGS sequence"/>
</dbReference>
<feature type="signal peptide" evidence="1">
    <location>
        <begin position="1"/>
        <end position="21"/>
    </location>
</feature>
<dbReference type="EMBL" id="KL596673">
    <property type="protein sequence ID" value="KER29701.1"/>
    <property type="molecule type" value="Genomic_DNA"/>
</dbReference>
<accession>A0A074ZRK1</accession>
<organism evidence="2 3">
    <name type="scientific">Opisthorchis viverrini</name>
    <name type="common">Southeast Asian liver fluke</name>
    <dbReference type="NCBI Taxonomy" id="6198"/>
    <lineage>
        <taxon>Eukaryota</taxon>
        <taxon>Metazoa</taxon>
        <taxon>Spiralia</taxon>
        <taxon>Lophotrochozoa</taxon>
        <taxon>Platyhelminthes</taxon>
        <taxon>Trematoda</taxon>
        <taxon>Digenea</taxon>
        <taxon>Opisthorchiida</taxon>
        <taxon>Opisthorchiata</taxon>
        <taxon>Opisthorchiidae</taxon>
        <taxon>Opisthorchis</taxon>
    </lineage>
</organism>
<keyword evidence="1" id="KW-0732">Signal</keyword>
<name>A0A074ZRK1_OPIVI</name>
<proteinExistence type="predicted"/>
<gene>
    <name evidence="2" type="ORF">T265_03718</name>
</gene>